<sequence length="250" mass="27508">MPDAANMIRRNVVIAIALIFGSAATTAMAQFPLPGSTEQPAPLVREAFASPYGRALIAELGTVLRTDADPVCLNSKGIAFDQLQPRGEALLIKWGTRATETVMSLVDLKTYEKNFPAGAELNGLRERPEIKRYLDIERPLRLAKILDFIFEQFDRYNLLNRIKIAPVSPAASGKDDLLRTNPTESAEEAPEDFIATHQSAQLKRYLALSEQAAAAMVGAVSKEQAIRIVPGTFYRGIELDLAELCIVPRR</sequence>
<dbReference type="EMBL" id="LT670844">
    <property type="protein sequence ID" value="SHK70652.1"/>
    <property type="molecule type" value="Genomic_DNA"/>
</dbReference>
<dbReference type="AlphaFoldDB" id="A0A1M6UN74"/>
<keyword evidence="1" id="KW-0732">Signal</keyword>
<protein>
    <submittedName>
        <fullName evidence="2">Uncharacterized protein</fullName>
    </submittedName>
</protein>
<feature type="chain" id="PRO_5012274491" evidence="1">
    <location>
        <begin position="30"/>
        <end position="250"/>
    </location>
</feature>
<accession>A0A1M6UN74</accession>
<dbReference type="Proteomes" id="UP000189935">
    <property type="component" value="Chromosome I"/>
</dbReference>
<evidence type="ECO:0000313" key="2">
    <source>
        <dbReference type="EMBL" id="SHK70652.1"/>
    </source>
</evidence>
<feature type="signal peptide" evidence="1">
    <location>
        <begin position="1"/>
        <end position="29"/>
    </location>
</feature>
<name>A0A1M6UN74_9BRAD</name>
<dbReference type="RefSeq" id="WP_154071359.1">
    <property type="nucleotide sequence ID" value="NZ_LT670844.1"/>
</dbReference>
<dbReference type="OrthoDB" id="8225043at2"/>
<evidence type="ECO:0000256" key="1">
    <source>
        <dbReference type="SAM" id="SignalP"/>
    </source>
</evidence>
<gene>
    <name evidence="2" type="ORF">SAMN05444159_3972</name>
</gene>
<reference evidence="2 3" key="1">
    <citation type="submission" date="2016-11" db="EMBL/GenBank/DDBJ databases">
        <authorList>
            <person name="Jaros S."/>
            <person name="Januszkiewicz K."/>
            <person name="Wedrychowicz H."/>
        </authorList>
    </citation>
    <scope>NUCLEOTIDE SEQUENCE [LARGE SCALE GENOMIC DNA]</scope>
    <source>
        <strain evidence="2 3">GAS499</strain>
    </source>
</reference>
<proteinExistence type="predicted"/>
<organism evidence="2 3">
    <name type="scientific">Bradyrhizobium lablabi</name>
    <dbReference type="NCBI Taxonomy" id="722472"/>
    <lineage>
        <taxon>Bacteria</taxon>
        <taxon>Pseudomonadati</taxon>
        <taxon>Pseudomonadota</taxon>
        <taxon>Alphaproteobacteria</taxon>
        <taxon>Hyphomicrobiales</taxon>
        <taxon>Nitrobacteraceae</taxon>
        <taxon>Bradyrhizobium</taxon>
    </lineage>
</organism>
<evidence type="ECO:0000313" key="3">
    <source>
        <dbReference type="Proteomes" id="UP000189935"/>
    </source>
</evidence>